<feature type="compositionally biased region" description="Polar residues" evidence="1">
    <location>
        <begin position="528"/>
        <end position="542"/>
    </location>
</feature>
<feature type="region of interest" description="Disordered" evidence="1">
    <location>
        <begin position="413"/>
        <end position="588"/>
    </location>
</feature>
<feature type="compositionally biased region" description="Low complexity" evidence="1">
    <location>
        <begin position="501"/>
        <end position="516"/>
    </location>
</feature>
<feature type="compositionally biased region" description="Polar residues" evidence="1">
    <location>
        <begin position="415"/>
        <end position="436"/>
    </location>
</feature>
<feature type="transmembrane region" description="Helical" evidence="2">
    <location>
        <begin position="176"/>
        <end position="199"/>
    </location>
</feature>
<evidence type="ECO:0000313" key="3">
    <source>
        <dbReference type="EMBL" id="KAI1863656.1"/>
    </source>
</evidence>
<feature type="region of interest" description="Disordered" evidence="1">
    <location>
        <begin position="69"/>
        <end position="108"/>
    </location>
</feature>
<sequence length="588" mass="61668">MYGNPEGEQFPPAVNPVIDSTTSIAQETFTSTTSSTSVPQTSTTAPAATLQTSIAAAPPAVVSSVVTAASPTLSPSPPPSSLTTSIPVAVFPPTPESELQSQSIQTDNALASTTSSIRTQTTDALDTASAGNAALVTTIGTGATSTLRDGGTTDSSTSENAPFSTSGSGISTQTTVAVAGGVIGGLVALSLIAFAIWFWRKRVVKKRRSTMLTPLGPESGFGNMREKAPYTISRTSIGPTTLSEKLRVTVGSNMKKIRGRFGSLVGHSPAPSVNMNRGNSQFLDNTIHSRHSSSDLGRDGSSAKDRLLGFFGRSNDRGRGESSRNDLFERSRNMKETKATLGSQPDFLTLLSMDDKQLAAQANKGRSSVNNPRRSQSAGSNEHFLGSLGLNFESPNPFSDANAMSHDSAKVAPLTVTNPDNPFSDQNAIQQPTASKQPGPATYVQNIRRSRGQSVGGVATRPPSNAPSMYRQSGASVESFETRRNKFRSDPFDLDRPELLSVGSGSRASSTRGSGVPLPPHPAHTRNESFTSKYSSGVSLDQWSDPGPDVGPGSTRWESPTPTGERPPDGRRRSGASQGSNGTVGKAY</sequence>
<evidence type="ECO:0000256" key="1">
    <source>
        <dbReference type="SAM" id="MobiDB-lite"/>
    </source>
</evidence>
<feature type="compositionally biased region" description="Polar residues" evidence="1">
    <location>
        <begin position="271"/>
        <end position="286"/>
    </location>
</feature>
<dbReference type="AlphaFoldDB" id="A0A9P9WHN9"/>
<keyword evidence="2" id="KW-1133">Transmembrane helix</keyword>
<feature type="compositionally biased region" description="Polar residues" evidence="1">
    <location>
        <begin position="364"/>
        <end position="380"/>
    </location>
</feature>
<organism evidence="3 4">
    <name type="scientific">Neoarthrinium moseri</name>
    <dbReference type="NCBI Taxonomy" id="1658444"/>
    <lineage>
        <taxon>Eukaryota</taxon>
        <taxon>Fungi</taxon>
        <taxon>Dikarya</taxon>
        <taxon>Ascomycota</taxon>
        <taxon>Pezizomycotina</taxon>
        <taxon>Sordariomycetes</taxon>
        <taxon>Xylariomycetidae</taxon>
        <taxon>Amphisphaeriales</taxon>
        <taxon>Apiosporaceae</taxon>
        <taxon>Neoarthrinium</taxon>
    </lineage>
</organism>
<dbReference type="Proteomes" id="UP000829685">
    <property type="component" value="Unassembled WGS sequence"/>
</dbReference>
<dbReference type="CDD" id="cd12087">
    <property type="entry name" value="TM_EGFR-like"/>
    <property type="match status" value="1"/>
</dbReference>
<feature type="compositionally biased region" description="Basic and acidic residues" evidence="1">
    <location>
        <begin position="292"/>
        <end position="307"/>
    </location>
</feature>
<accession>A0A9P9WHN9</accession>
<feature type="region of interest" description="Disordered" evidence="1">
    <location>
        <begin position="261"/>
        <end position="341"/>
    </location>
</feature>
<evidence type="ECO:0000313" key="4">
    <source>
        <dbReference type="Proteomes" id="UP000829685"/>
    </source>
</evidence>
<protein>
    <submittedName>
        <fullName evidence="3">Uncharacterized protein</fullName>
    </submittedName>
</protein>
<proteinExistence type="predicted"/>
<keyword evidence="2" id="KW-0472">Membrane</keyword>
<feature type="compositionally biased region" description="Polar residues" evidence="1">
    <location>
        <begin position="575"/>
        <end position="588"/>
    </location>
</feature>
<feature type="compositionally biased region" description="Basic and acidic residues" evidence="1">
    <location>
        <begin position="314"/>
        <end position="338"/>
    </location>
</feature>
<feature type="region of interest" description="Disordered" evidence="1">
    <location>
        <begin position="359"/>
        <end position="388"/>
    </location>
</feature>
<feature type="compositionally biased region" description="Polar residues" evidence="1">
    <location>
        <begin position="97"/>
        <end position="108"/>
    </location>
</feature>
<feature type="compositionally biased region" description="Basic and acidic residues" evidence="1">
    <location>
        <begin position="480"/>
        <end position="498"/>
    </location>
</feature>
<feature type="compositionally biased region" description="Polar residues" evidence="1">
    <location>
        <begin position="143"/>
        <end position="163"/>
    </location>
</feature>
<evidence type="ECO:0000256" key="2">
    <source>
        <dbReference type="SAM" id="Phobius"/>
    </source>
</evidence>
<keyword evidence="4" id="KW-1185">Reference proteome</keyword>
<gene>
    <name evidence="3" type="ORF">JX265_008873</name>
</gene>
<keyword evidence="2" id="KW-0812">Transmembrane</keyword>
<name>A0A9P9WHN9_9PEZI</name>
<feature type="region of interest" description="Disordered" evidence="1">
    <location>
        <begin position="143"/>
        <end position="170"/>
    </location>
</feature>
<feature type="compositionally biased region" description="Polar residues" evidence="1">
    <location>
        <begin position="462"/>
        <end position="476"/>
    </location>
</feature>
<dbReference type="EMBL" id="JAFIMR010000025">
    <property type="protein sequence ID" value="KAI1863656.1"/>
    <property type="molecule type" value="Genomic_DNA"/>
</dbReference>
<comment type="caution">
    <text evidence="3">The sequence shown here is derived from an EMBL/GenBank/DDBJ whole genome shotgun (WGS) entry which is preliminary data.</text>
</comment>
<reference evidence="3" key="1">
    <citation type="submission" date="2021-03" db="EMBL/GenBank/DDBJ databases">
        <title>Revisited historic fungal species revealed as producer of novel bioactive compounds through whole genome sequencing and comparative genomics.</title>
        <authorList>
            <person name="Vignolle G.A."/>
            <person name="Hochenegger N."/>
            <person name="Mach R.L."/>
            <person name="Mach-Aigner A.R."/>
            <person name="Javad Rahimi M."/>
            <person name="Salim K.A."/>
            <person name="Chan C.M."/>
            <person name="Lim L.B.L."/>
            <person name="Cai F."/>
            <person name="Druzhinina I.S."/>
            <person name="U'Ren J.M."/>
            <person name="Derntl C."/>
        </authorList>
    </citation>
    <scope>NUCLEOTIDE SEQUENCE</scope>
    <source>
        <strain evidence="3">TUCIM 5799</strain>
    </source>
</reference>